<dbReference type="Pfam" id="PF25198">
    <property type="entry name" value="Spore_GerAC_N"/>
    <property type="match status" value="1"/>
</dbReference>
<keyword evidence="11" id="KW-1185">Reference proteome</keyword>
<comment type="subcellular location">
    <subcellularLocation>
        <location evidence="1">Membrane</location>
        <topology evidence="1">Lipid-anchor</topology>
    </subcellularLocation>
</comment>
<gene>
    <name evidence="10" type="ORF">E4663_10385</name>
</gene>
<name>A0A4Z0H863_9BACI</name>
<dbReference type="GO" id="GO:0016020">
    <property type="term" value="C:membrane"/>
    <property type="evidence" value="ECO:0007669"/>
    <property type="project" value="UniProtKB-SubCell"/>
</dbReference>
<dbReference type="Pfam" id="PF05504">
    <property type="entry name" value="Spore_GerAC"/>
    <property type="match status" value="1"/>
</dbReference>
<accession>A0A4Z0H863</accession>
<evidence type="ECO:0000313" key="10">
    <source>
        <dbReference type="EMBL" id="TGB05371.1"/>
    </source>
</evidence>
<dbReference type="Gene3D" id="3.30.300.210">
    <property type="entry name" value="Nutrient germinant receptor protein C, domain 3"/>
    <property type="match status" value="1"/>
</dbReference>
<dbReference type="AlphaFoldDB" id="A0A4Z0H863"/>
<organism evidence="10 11">
    <name type="scientific">Halobacillus salinus</name>
    <dbReference type="NCBI Taxonomy" id="192814"/>
    <lineage>
        <taxon>Bacteria</taxon>
        <taxon>Bacillati</taxon>
        <taxon>Bacillota</taxon>
        <taxon>Bacilli</taxon>
        <taxon>Bacillales</taxon>
        <taxon>Bacillaceae</taxon>
        <taxon>Halobacillus</taxon>
    </lineage>
</organism>
<protein>
    <submittedName>
        <fullName evidence="10">Ger(X)C family spore germination protein</fullName>
    </submittedName>
</protein>
<evidence type="ECO:0000256" key="7">
    <source>
        <dbReference type="ARBA" id="ARBA00023288"/>
    </source>
</evidence>
<evidence type="ECO:0000256" key="1">
    <source>
        <dbReference type="ARBA" id="ARBA00004635"/>
    </source>
</evidence>
<dbReference type="PANTHER" id="PTHR35789">
    <property type="entry name" value="SPORE GERMINATION PROTEIN B3"/>
    <property type="match status" value="1"/>
</dbReference>
<keyword evidence="5" id="KW-0472">Membrane</keyword>
<evidence type="ECO:0000259" key="8">
    <source>
        <dbReference type="Pfam" id="PF05504"/>
    </source>
</evidence>
<evidence type="ECO:0000256" key="6">
    <source>
        <dbReference type="ARBA" id="ARBA00023139"/>
    </source>
</evidence>
<evidence type="ECO:0000256" key="3">
    <source>
        <dbReference type="ARBA" id="ARBA00022544"/>
    </source>
</evidence>
<evidence type="ECO:0000256" key="4">
    <source>
        <dbReference type="ARBA" id="ARBA00022729"/>
    </source>
</evidence>
<dbReference type="PANTHER" id="PTHR35789:SF1">
    <property type="entry name" value="SPORE GERMINATION PROTEIN B3"/>
    <property type="match status" value="1"/>
</dbReference>
<dbReference type="InterPro" id="IPR046953">
    <property type="entry name" value="Spore_GerAC-like_C"/>
</dbReference>
<evidence type="ECO:0000256" key="2">
    <source>
        <dbReference type="ARBA" id="ARBA00007886"/>
    </source>
</evidence>
<keyword evidence="7" id="KW-0449">Lipoprotein</keyword>
<keyword evidence="6" id="KW-0564">Palmitate</keyword>
<keyword evidence="3" id="KW-0309">Germination</keyword>
<dbReference type="InterPro" id="IPR008844">
    <property type="entry name" value="Spore_GerAC-like"/>
</dbReference>
<dbReference type="InterPro" id="IPR057336">
    <property type="entry name" value="GerAC_N"/>
</dbReference>
<evidence type="ECO:0000259" key="9">
    <source>
        <dbReference type="Pfam" id="PF25198"/>
    </source>
</evidence>
<comment type="similarity">
    <text evidence="2">Belongs to the GerABKC lipoprotein family.</text>
</comment>
<dbReference type="RefSeq" id="WP_135327503.1">
    <property type="nucleotide sequence ID" value="NZ_SRJC01000001.1"/>
</dbReference>
<feature type="domain" description="Spore germination GerAC-like C-terminal" evidence="8">
    <location>
        <begin position="196"/>
        <end position="372"/>
    </location>
</feature>
<dbReference type="STRING" id="192814.GCA_900166575_02463"/>
<sequence length="375" mass="42591">MKRISMMICLMILCTGCIPKSYIEKLGIITSVGYDAAGEDKLEGTLVVFQFDPTTSNTSQVISSQSETSKGIRYEANRLTSHRLVSGQVRLEVFQDKLAEKGLEKFMDTLSRDAKISDMGYLAISDVPTKELMGSNQSEDAPNIGIYLQNLIEKSVKNQTIPESILSVFVRDIQDFGIDPVLPLLSMKEDKPYIKGLGLFREDIYAGPLSEEDIYHLMLLRQRSKDTEFQLDLENDSLKDYYKKESDNVNEGPLHVSLNDLSNKTSIHAKGNDFTNQVVKVEIKGRLLEITKEIDLKQPGAIKAIEKQIEKQLKTRLERLVDKLKEDGVDPVGFGKVYNEEHRDQLTEEEWRSQIPNLNVEFDIDMKLLRYGISE</sequence>
<evidence type="ECO:0000313" key="11">
    <source>
        <dbReference type="Proteomes" id="UP000297982"/>
    </source>
</evidence>
<proteinExistence type="inferred from homology"/>
<dbReference type="Proteomes" id="UP000297982">
    <property type="component" value="Unassembled WGS sequence"/>
</dbReference>
<evidence type="ECO:0000256" key="5">
    <source>
        <dbReference type="ARBA" id="ARBA00023136"/>
    </source>
</evidence>
<dbReference type="EMBL" id="SRJC01000001">
    <property type="protein sequence ID" value="TGB05371.1"/>
    <property type="molecule type" value="Genomic_DNA"/>
</dbReference>
<comment type="caution">
    <text evidence="10">The sequence shown here is derived from an EMBL/GenBank/DDBJ whole genome shotgun (WGS) entry which is preliminary data.</text>
</comment>
<reference evidence="10 11" key="1">
    <citation type="journal article" date="2003" name="Int. J. Syst. Evol. Microbiol.">
        <title>Halobacillus salinus sp. nov., isolated from a salt lake on the coast of the East Sea in Korea.</title>
        <authorList>
            <person name="Yoon J.H."/>
            <person name="Kang K.H."/>
            <person name="Park Y.H."/>
        </authorList>
    </citation>
    <scope>NUCLEOTIDE SEQUENCE [LARGE SCALE GENOMIC DNA]</scope>
    <source>
        <strain evidence="10 11">HSL-3</strain>
    </source>
</reference>
<dbReference type="InterPro" id="IPR038501">
    <property type="entry name" value="Spore_GerAC_C_sf"/>
</dbReference>
<feature type="domain" description="Spore germination protein N-terminal" evidence="9">
    <location>
        <begin position="22"/>
        <end position="186"/>
    </location>
</feature>
<dbReference type="NCBIfam" id="TIGR02887">
    <property type="entry name" value="spore_ger_x_C"/>
    <property type="match status" value="1"/>
</dbReference>
<keyword evidence="4" id="KW-0732">Signal</keyword>
<dbReference type="GO" id="GO:0009847">
    <property type="term" value="P:spore germination"/>
    <property type="evidence" value="ECO:0007669"/>
    <property type="project" value="InterPro"/>
</dbReference>